<reference evidence="1" key="2">
    <citation type="journal article" date="2015" name="Fish Shellfish Immunol.">
        <title>Early steps in the European eel (Anguilla anguilla)-Vibrio vulnificus interaction in the gills: Role of the RtxA13 toxin.</title>
        <authorList>
            <person name="Callol A."/>
            <person name="Pajuelo D."/>
            <person name="Ebbesson L."/>
            <person name="Teles M."/>
            <person name="MacKenzie S."/>
            <person name="Amaro C."/>
        </authorList>
    </citation>
    <scope>NUCLEOTIDE SEQUENCE</scope>
</reference>
<sequence length="32" mass="3545">MDAVSEPPDPEIRLVRRDLVERVGVAKDGDPI</sequence>
<reference evidence="1" key="1">
    <citation type="submission" date="2014-11" db="EMBL/GenBank/DDBJ databases">
        <authorList>
            <person name="Amaro Gonzalez C."/>
        </authorList>
    </citation>
    <scope>NUCLEOTIDE SEQUENCE</scope>
</reference>
<dbReference type="AlphaFoldDB" id="A0A0E9T7P8"/>
<name>A0A0E9T7P8_ANGAN</name>
<accession>A0A0E9T7P8</accession>
<dbReference type="EMBL" id="GBXM01058901">
    <property type="protein sequence ID" value="JAH49676.1"/>
    <property type="molecule type" value="Transcribed_RNA"/>
</dbReference>
<organism evidence="1">
    <name type="scientific">Anguilla anguilla</name>
    <name type="common">European freshwater eel</name>
    <name type="synonym">Muraena anguilla</name>
    <dbReference type="NCBI Taxonomy" id="7936"/>
    <lineage>
        <taxon>Eukaryota</taxon>
        <taxon>Metazoa</taxon>
        <taxon>Chordata</taxon>
        <taxon>Craniata</taxon>
        <taxon>Vertebrata</taxon>
        <taxon>Euteleostomi</taxon>
        <taxon>Actinopterygii</taxon>
        <taxon>Neopterygii</taxon>
        <taxon>Teleostei</taxon>
        <taxon>Anguilliformes</taxon>
        <taxon>Anguillidae</taxon>
        <taxon>Anguilla</taxon>
    </lineage>
</organism>
<evidence type="ECO:0000313" key="1">
    <source>
        <dbReference type="EMBL" id="JAH49676.1"/>
    </source>
</evidence>
<protein>
    <submittedName>
        <fullName evidence="1">Uncharacterized protein</fullName>
    </submittedName>
</protein>
<proteinExistence type="predicted"/>